<evidence type="ECO:0000313" key="4">
    <source>
        <dbReference type="EMBL" id="CAJ1948216.1"/>
    </source>
</evidence>
<feature type="compositionally biased region" description="Basic and acidic residues" evidence="3">
    <location>
        <begin position="99"/>
        <end position="108"/>
    </location>
</feature>
<keyword evidence="2" id="KW-0802">TPR repeat</keyword>
<dbReference type="SUPFAM" id="SSF48452">
    <property type="entry name" value="TPR-like"/>
    <property type="match status" value="2"/>
</dbReference>
<evidence type="ECO:0000256" key="2">
    <source>
        <dbReference type="ARBA" id="ARBA00022803"/>
    </source>
</evidence>
<dbReference type="Pfam" id="PF13374">
    <property type="entry name" value="TPR_10"/>
    <property type="match status" value="1"/>
</dbReference>
<accession>A0AAD2JGJ6</accession>
<dbReference type="EMBL" id="CAKOGP040001746">
    <property type="protein sequence ID" value="CAJ1948216.1"/>
    <property type="molecule type" value="Genomic_DNA"/>
</dbReference>
<dbReference type="Pfam" id="PF13424">
    <property type="entry name" value="TPR_12"/>
    <property type="match status" value="1"/>
</dbReference>
<keyword evidence="5" id="KW-1185">Reference proteome</keyword>
<dbReference type="Gene3D" id="1.25.40.10">
    <property type="entry name" value="Tetratricopeptide repeat domain"/>
    <property type="match status" value="1"/>
</dbReference>
<evidence type="ECO:0000256" key="3">
    <source>
        <dbReference type="SAM" id="MobiDB-lite"/>
    </source>
</evidence>
<evidence type="ECO:0000256" key="1">
    <source>
        <dbReference type="ARBA" id="ARBA00022737"/>
    </source>
</evidence>
<dbReference type="SMART" id="SM00028">
    <property type="entry name" value="TPR"/>
    <property type="match status" value="4"/>
</dbReference>
<dbReference type="Proteomes" id="UP001295423">
    <property type="component" value="Unassembled WGS sequence"/>
</dbReference>
<organism evidence="4 5">
    <name type="scientific">Cylindrotheca closterium</name>
    <dbReference type="NCBI Taxonomy" id="2856"/>
    <lineage>
        <taxon>Eukaryota</taxon>
        <taxon>Sar</taxon>
        <taxon>Stramenopiles</taxon>
        <taxon>Ochrophyta</taxon>
        <taxon>Bacillariophyta</taxon>
        <taxon>Bacillariophyceae</taxon>
        <taxon>Bacillariophycidae</taxon>
        <taxon>Bacillariales</taxon>
        <taxon>Bacillariaceae</taxon>
        <taxon>Cylindrotheca</taxon>
    </lineage>
</organism>
<comment type="caution">
    <text evidence="4">The sequence shown here is derived from an EMBL/GenBank/DDBJ whole genome shotgun (WGS) entry which is preliminary data.</text>
</comment>
<dbReference type="AlphaFoldDB" id="A0AAD2JGJ6"/>
<dbReference type="PANTHER" id="PTHR45641">
    <property type="entry name" value="TETRATRICOPEPTIDE REPEAT PROTEIN (AFU_ORTHOLOGUE AFUA_6G03870)"/>
    <property type="match status" value="1"/>
</dbReference>
<protein>
    <recommendedName>
        <fullName evidence="6">Kinesin light chain</fullName>
    </recommendedName>
</protein>
<evidence type="ECO:0008006" key="6">
    <source>
        <dbReference type="Google" id="ProtNLM"/>
    </source>
</evidence>
<name>A0AAD2JGJ6_9STRA</name>
<dbReference type="PANTHER" id="PTHR45641:SF1">
    <property type="entry name" value="AAA+ ATPASE DOMAIN-CONTAINING PROTEIN"/>
    <property type="match status" value="1"/>
</dbReference>
<gene>
    <name evidence="4" type="ORF">CYCCA115_LOCUS11512</name>
</gene>
<dbReference type="InterPro" id="IPR011990">
    <property type="entry name" value="TPR-like_helical_dom_sf"/>
</dbReference>
<reference evidence="4" key="1">
    <citation type="submission" date="2023-08" db="EMBL/GenBank/DDBJ databases">
        <authorList>
            <person name="Audoor S."/>
            <person name="Bilcke G."/>
        </authorList>
    </citation>
    <scope>NUCLEOTIDE SEQUENCE</scope>
</reference>
<keyword evidence="1" id="KW-0677">Repeat</keyword>
<sequence>MSHSINRRTTRMIESIFIHLCFLRHARTPPHLPRKQDPFADERGDDHYEARRISVTFGLFSSENHNDEISSDQSSAGQPVDRRPPLPAAGNPKAGGLNHKREETIDQDERRRLTLATKLKTLAPEHPYTSSYREIGNYLQGQGRLEEAMQQYHIELQINLGSFGLMHSETATTCFCIGTVLCEHGKREEALEQYQLALAIRLTTLGPHHAEIGSTCHAIGVVLGKQGKLEEALEQLKKALAIRLQAFGPHHTKTGATYEAIGVVLGNQFKFEEALQPFRMALAINMKAFGPKHPFTACTYQNLRLALKIHCMWEVVCQKIEKALAINKWGALLRVLNKKRLGGTLKRFQQKAIEMELKAFGH</sequence>
<dbReference type="InterPro" id="IPR019734">
    <property type="entry name" value="TPR_rpt"/>
</dbReference>
<feature type="region of interest" description="Disordered" evidence="3">
    <location>
        <begin position="63"/>
        <end position="108"/>
    </location>
</feature>
<evidence type="ECO:0000313" key="5">
    <source>
        <dbReference type="Proteomes" id="UP001295423"/>
    </source>
</evidence>
<proteinExistence type="predicted"/>